<name>A0A016RX01_9BILA</name>
<accession>A0A016RX01</accession>
<dbReference type="EMBL" id="JARK01001694">
    <property type="protein sequence ID" value="EYB82489.1"/>
    <property type="molecule type" value="Genomic_DNA"/>
</dbReference>
<dbReference type="CDD" id="cd00111">
    <property type="entry name" value="Trefoil"/>
    <property type="match status" value="1"/>
</dbReference>
<dbReference type="InterPro" id="IPR044913">
    <property type="entry name" value="P_trefoil_dom_sf"/>
</dbReference>
<keyword evidence="5" id="KW-1185">Reference proteome</keyword>
<evidence type="ECO:0000256" key="1">
    <source>
        <dbReference type="ARBA" id="ARBA00023157"/>
    </source>
</evidence>
<dbReference type="STRING" id="53326.A0A016RX01"/>
<dbReference type="SUPFAM" id="SSF57492">
    <property type="entry name" value="Trefoil"/>
    <property type="match status" value="1"/>
</dbReference>
<sequence length="169" mass="19266">MKNPPLSLLSSPLSSLRIKAHPPDIAQNAEVMRWFIPLLITVSLARTDDIRIDCYPEPDANEQKCKNRDCIWKSGDSLPGIPWCYMKPGVGYKQASKQDSKITLRKNNGPKNPWGADFREIYFKSSFIGKTLNVKIYAENRYEPPIPLPRQPTESSDELQLYLLWSSAV</sequence>
<evidence type="ECO:0000313" key="5">
    <source>
        <dbReference type="Proteomes" id="UP000024635"/>
    </source>
</evidence>
<evidence type="ECO:0000256" key="2">
    <source>
        <dbReference type="PROSITE-ProRule" id="PRU00779"/>
    </source>
</evidence>
<evidence type="ECO:0000313" key="4">
    <source>
        <dbReference type="EMBL" id="EYB82489.1"/>
    </source>
</evidence>
<evidence type="ECO:0000259" key="3">
    <source>
        <dbReference type="PROSITE" id="PS51448"/>
    </source>
</evidence>
<feature type="domain" description="P-type" evidence="3">
    <location>
        <begin position="42"/>
        <end position="88"/>
    </location>
</feature>
<proteinExistence type="predicted"/>
<dbReference type="OrthoDB" id="1334205at2759"/>
<dbReference type="AlphaFoldDB" id="A0A016RX01"/>
<dbReference type="InterPro" id="IPR000519">
    <property type="entry name" value="P_trefoil_dom"/>
</dbReference>
<comment type="caution">
    <text evidence="2">Lacks conserved residue(s) required for the propagation of feature annotation.</text>
</comment>
<protein>
    <recommendedName>
        <fullName evidence="3">P-type domain-containing protein</fullName>
    </recommendedName>
</protein>
<dbReference type="Pfam" id="PF00088">
    <property type="entry name" value="Trefoil"/>
    <property type="match status" value="1"/>
</dbReference>
<dbReference type="SMART" id="SM00018">
    <property type="entry name" value="PD"/>
    <property type="match status" value="1"/>
</dbReference>
<organism evidence="4 5">
    <name type="scientific">Ancylostoma ceylanicum</name>
    <dbReference type="NCBI Taxonomy" id="53326"/>
    <lineage>
        <taxon>Eukaryota</taxon>
        <taxon>Metazoa</taxon>
        <taxon>Ecdysozoa</taxon>
        <taxon>Nematoda</taxon>
        <taxon>Chromadorea</taxon>
        <taxon>Rhabditida</taxon>
        <taxon>Rhabditina</taxon>
        <taxon>Rhabditomorpha</taxon>
        <taxon>Strongyloidea</taxon>
        <taxon>Ancylostomatidae</taxon>
        <taxon>Ancylostomatinae</taxon>
        <taxon>Ancylostoma</taxon>
    </lineage>
</organism>
<comment type="caution">
    <text evidence="4">The sequence shown here is derived from an EMBL/GenBank/DDBJ whole genome shotgun (WGS) entry which is preliminary data.</text>
</comment>
<dbReference type="PROSITE" id="PS51448">
    <property type="entry name" value="P_TREFOIL_2"/>
    <property type="match status" value="1"/>
</dbReference>
<reference evidence="5" key="1">
    <citation type="journal article" date="2015" name="Nat. Genet.">
        <title>The genome and transcriptome of the zoonotic hookworm Ancylostoma ceylanicum identify infection-specific gene families.</title>
        <authorList>
            <person name="Schwarz E.M."/>
            <person name="Hu Y."/>
            <person name="Antoshechkin I."/>
            <person name="Miller M.M."/>
            <person name="Sternberg P.W."/>
            <person name="Aroian R.V."/>
        </authorList>
    </citation>
    <scope>NUCLEOTIDE SEQUENCE</scope>
    <source>
        <strain evidence="5">HY135</strain>
    </source>
</reference>
<dbReference type="Gene3D" id="4.10.110.10">
    <property type="entry name" value="Spasmolytic Protein, domain 1"/>
    <property type="match status" value="1"/>
</dbReference>
<dbReference type="Proteomes" id="UP000024635">
    <property type="component" value="Unassembled WGS sequence"/>
</dbReference>
<gene>
    <name evidence="4" type="primary">Acey_s0358.g3398</name>
    <name evidence="4" type="ORF">Y032_0358g3398</name>
</gene>
<keyword evidence="1" id="KW-1015">Disulfide bond</keyword>